<keyword evidence="1" id="KW-0472">Membrane</keyword>
<keyword evidence="3" id="KW-1185">Reference proteome</keyword>
<feature type="transmembrane region" description="Helical" evidence="1">
    <location>
        <begin position="58"/>
        <end position="81"/>
    </location>
</feature>
<protein>
    <submittedName>
        <fullName evidence="2">Uncharacterized protein</fullName>
    </submittedName>
</protein>
<accession>A0A068NW00</accession>
<keyword evidence="1" id="KW-0812">Transmembrane</keyword>
<reference evidence="2 3" key="1">
    <citation type="journal article" date="2014" name="PLoS ONE">
        <title>The first complete genome sequence of the class fimbriimonadia in the phylum armatimonadetes.</title>
        <authorList>
            <person name="Hu Z.Y."/>
            <person name="Wang Y.Z."/>
            <person name="Im W.T."/>
            <person name="Wang S.Y."/>
            <person name="Zhao G.P."/>
            <person name="Zheng H.J."/>
            <person name="Quan Z.X."/>
        </authorList>
    </citation>
    <scope>NUCLEOTIDE SEQUENCE [LARGE SCALE GENOMIC DNA]</scope>
    <source>
        <strain evidence="2">Gsoil 348</strain>
    </source>
</reference>
<dbReference type="EMBL" id="CP007139">
    <property type="protein sequence ID" value="AIE87601.1"/>
    <property type="molecule type" value="Genomic_DNA"/>
</dbReference>
<dbReference type="RefSeq" id="WP_025228506.1">
    <property type="nucleotide sequence ID" value="NZ_CP007139.1"/>
</dbReference>
<proteinExistence type="predicted"/>
<organism evidence="2 3">
    <name type="scientific">Fimbriimonas ginsengisoli Gsoil 348</name>
    <dbReference type="NCBI Taxonomy" id="661478"/>
    <lineage>
        <taxon>Bacteria</taxon>
        <taxon>Bacillati</taxon>
        <taxon>Armatimonadota</taxon>
        <taxon>Fimbriimonadia</taxon>
        <taxon>Fimbriimonadales</taxon>
        <taxon>Fimbriimonadaceae</taxon>
        <taxon>Fimbriimonas</taxon>
    </lineage>
</organism>
<dbReference type="AlphaFoldDB" id="A0A068NW00"/>
<sequence length="162" mass="17816">MTRTYRLNFWALLVALAVTAVGLGMVAMPAVKLATGTTMMIGNGRYQPGVHPVSTSGLWGSLAIGIPITYLGVTSILAWMFQRIITSQEGIQYVNRFGREEMRENWAAFESLQRRSSPKSGITYKATIAGRTLPITNLYRNYEELIEEITLNAPQVAGMPGS</sequence>
<dbReference type="Proteomes" id="UP000027982">
    <property type="component" value="Chromosome"/>
</dbReference>
<evidence type="ECO:0000313" key="3">
    <source>
        <dbReference type="Proteomes" id="UP000027982"/>
    </source>
</evidence>
<keyword evidence="1" id="KW-1133">Transmembrane helix</keyword>
<dbReference type="KEGG" id="fgi:OP10G_4233"/>
<name>A0A068NW00_FIMGI</name>
<gene>
    <name evidence="2" type="ORF">OP10G_4233</name>
</gene>
<evidence type="ECO:0000313" key="2">
    <source>
        <dbReference type="EMBL" id="AIE87601.1"/>
    </source>
</evidence>
<evidence type="ECO:0000256" key="1">
    <source>
        <dbReference type="SAM" id="Phobius"/>
    </source>
</evidence>
<dbReference type="HOGENOM" id="CLU_1632941_0_0_0"/>